<protein>
    <recommendedName>
        <fullName evidence="1">Protein FAR1-RELATED SEQUENCE</fullName>
    </recommendedName>
</protein>
<sequence length="243" mass="28165">MGWWCGCKANRKEQKEREADFGDFHTIIHCATKSRVEAQFQQANTNVKFREVQAQFREKVNCVGTFKQWFPGFVVYDVLEEISINRSILFEVTYDTISLEVKCECRLFESRGTVYRHSSMVLSYERIDSISPRYILARWSKNSIVKRRHTSIKNSYDEPSLEPSTKSDNSMLSRAKVHCESASGCLVLTAMVHRSYDNLEAEMKEYKAQNNGKAIITHQDVSLSEMNDLQSPTRIRSRGRPKK</sequence>
<comment type="similarity">
    <text evidence="1">Belongs to the FHY3/FAR1 family.</text>
</comment>
<organism evidence="3 4">
    <name type="scientific">Stylosanthes scabra</name>
    <dbReference type="NCBI Taxonomy" id="79078"/>
    <lineage>
        <taxon>Eukaryota</taxon>
        <taxon>Viridiplantae</taxon>
        <taxon>Streptophyta</taxon>
        <taxon>Embryophyta</taxon>
        <taxon>Tracheophyta</taxon>
        <taxon>Spermatophyta</taxon>
        <taxon>Magnoliopsida</taxon>
        <taxon>eudicotyledons</taxon>
        <taxon>Gunneridae</taxon>
        <taxon>Pentapetalae</taxon>
        <taxon>rosids</taxon>
        <taxon>fabids</taxon>
        <taxon>Fabales</taxon>
        <taxon>Fabaceae</taxon>
        <taxon>Papilionoideae</taxon>
        <taxon>50 kb inversion clade</taxon>
        <taxon>dalbergioids sensu lato</taxon>
        <taxon>Dalbergieae</taxon>
        <taxon>Pterocarpus clade</taxon>
        <taxon>Stylosanthes</taxon>
    </lineage>
</organism>
<evidence type="ECO:0000256" key="1">
    <source>
        <dbReference type="RuleBase" id="RU367018"/>
    </source>
</evidence>
<dbReference type="PANTHER" id="PTHR31669">
    <property type="entry name" value="PROTEIN FAR1-RELATED SEQUENCE 10-RELATED"/>
    <property type="match status" value="1"/>
</dbReference>
<keyword evidence="4" id="KW-1185">Reference proteome</keyword>
<dbReference type="PANTHER" id="PTHR31669:SF283">
    <property type="entry name" value="PROTEIN FAR1-RELATED SEQUENCE"/>
    <property type="match status" value="1"/>
</dbReference>
<evidence type="ECO:0000313" key="4">
    <source>
        <dbReference type="Proteomes" id="UP001341840"/>
    </source>
</evidence>
<gene>
    <name evidence="3" type="ORF">PIB30_079032</name>
</gene>
<comment type="function">
    <text evidence="1">Putative transcription activator involved in regulating light control of development.</text>
</comment>
<feature type="region of interest" description="Disordered" evidence="2">
    <location>
        <begin position="223"/>
        <end position="243"/>
    </location>
</feature>
<evidence type="ECO:0000256" key="2">
    <source>
        <dbReference type="SAM" id="MobiDB-lite"/>
    </source>
</evidence>
<keyword evidence="1" id="KW-0862">Zinc</keyword>
<keyword evidence="1" id="KW-0863">Zinc-finger</keyword>
<keyword evidence="1" id="KW-0479">Metal-binding</keyword>
<name>A0ABU6VSZ1_9FABA</name>
<dbReference type="InterPro" id="IPR031052">
    <property type="entry name" value="FHY3/FAR1"/>
</dbReference>
<feature type="compositionally biased region" description="Polar residues" evidence="2">
    <location>
        <begin position="223"/>
        <end position="234"/>
    </location>
</feature>
<reference evidence="3 4" key="1">
    <citation type="journal article" date="2023" name="Plants (Basel)">
        <title>Bridging the Gap: Combining Genomics and Transcriptomics Approaches to Understand Stylosanthes scabra, an Orphan Legume from the Brazilian Caatinga.</title>
        <authorList>
            <person name="Ferreira-Neto J.R.C."/>
            <person name="da Silva M.D."/>
            <person name="Binneck E."/>
            <person name="de Melo N.F."/>
            <person name="da Silva R.H."/>
            <person name="de Melo A.L.T.M."/>
            <person name="Pandolfi V."/>
            <person name="Bustamante F.O."/>
            <person name="Brasileiro-Vidal A.C."/>
            <person name="Benko-Iseppon A.M."/>
        </authorList>
    </citation>
    <scope>NUCLEOTIDE SEQUENCE [LARGE SCALE GENOMIC DNA]</scope>
    <source>
        <tissue evidence="3">Leaves</tissue>
    </source>
</reference>
<accession>A0ABU6VSZ1</accession>
<comment type="subcellular location">
    <subcellularLocation>
        <location evidence="1">Nucleus</location>
    </subcellularLocation>
</comment>
<dbReference type="EMBL" id="JASCZI010152143">
    <property type="protein sequence ID" value="MED6175511.1"/>
    <property type="molecule type" value="Genomic_DNA"/>
</dbReference>
<evidence type="ECO:0000313" key="3">
    <source>
        <dbReference type="EMBL" id="MED6175511.1"/>
    </source>
</evidence>
<proteinExistence type="inferred from homology"/>
<comment type="caution">
    <text evidence="3">The sequence shown here is derived from an EMBL/GenBank/DDBJ whole genome shotgun (WGS) entry which is preliminary data.</text>
</comment>
<keyword evidence="1" id="KW-0539">Nucleus</keyword>
<dbReference type="Proteomes" id="UP001341840">
    <property type="component" value="Unassembled WGS sequence"/>
</dbReference>